<evidence type="ECO:0000313" key="3">
    <source>
        <dbReference type="Proteomes" id="UP000246702"/>
    </source>
</evidence>
<dbReference type="Gene3D" id="1.10.510.10">
    <property type="entry name" value="Transferase(Phosphotransferase) domain 1"/>
    <property type="match status" value="1"/>
</dbReference>
<dbReference type="GeneID" id="37111751"/>
<organism evidence="2 3">
    <name type="scientific">Aspergillus sclerotioniger CBS 115572</name>
    <dbReference type="NCBI Taxonomy" id="1450535"/>
    <lineage>
        <taxon>Eukaryota</taxon>
        <taxon>Fungi</taxon>
        <taxon>Dikarya</taxon>
        <taxon>Ascomycota</taxon>
        <taxon>Pezizomycotina</taxon>
        <taxon>Eurotiomycetes</taxon>
        <taxon>Eurotiomycetidae</taxon>
        <taxon>Eurotiales</taxon>
        <taxon>Aspergillaceae</taxon>
        <taxon>Aspergillus</taxon>
        <taxon>Aspergillus subgen. Circumdati</taxon>
    </lineage>
</organism>
<keyword evidence="3" id="KW-1185">Reference proteome</keyword>
<protein>
    <recommendedName>
        <fullName evidence="4">Protein kinase domain-containing protein</fullName>
    </recommendedName>
</protein>
<feature type="compositionally biased region" description="Low complexity" evidence="1">
    <location>
        <begin position="369"/>
        <end position="381"/>
    </location>
</feature>
<dbReference type="STRING" id="1450535.A0A317XC82"/>
<reference evidence="2 3" key="1">
    <citation type="submission" date="2016-12" db="EMBL/GenBank/DDBJ databases">
        <title>The genomes of Aspergillus section Nigri reveals drivers in fungal speciation.</title>
        <authorList>
            <consortium name="DOE Joint Genome Institute"/>
            <person name="Vesth T.C."/>
            <person name="Nybo J."/>
            <person name="Theobald S."/>
            <person name="Brandl J."/>
            <person name="Frisvad J.C."/>
            <person name="Nielsen K.F."/>
            <person name="Lyhne E.K."/>
            <person name="Kogle M.E."/>
            <person name="Kuo A."/>
            <person name="Riley R."/>
            <person name="Clum A."/>
            <person name="Nolan M."/>
            <person name="Lipzen A."/>
            <person name="Salamov A."/>
            <person name="Henrissat B."/>
            <person name="Wiebenga A."/>
            <person name="De Vries R.P."/>
            <person name="Grigoriev I.V."/>
            <person name="Mortensen U.H."/>
            <person name="Andersen M.R."/>
            <person name="Baker S.E."/>
        </authorList>
    </citation>
    <scope>NUCLEOTIDE SEQUENCE [LARGE SCALE GENOMIC DNA]</scope>
    <source>
        <strain evidence="2 3">CBS 115572</strain>
    </source>
</reference>
<comment type="caution">
    <text evidence="2">The sequence shown here is derived from an EMBL/GenBank/DDBJ whole genome shotgun (WGS) entry which is preliminary data.</text>
</comment>
<dbReference type="AlphaFoldDB" id="A0A317XC82"/>
<name>A0A317XC82_9EURO</name>
<feature type="region of interest" description="Disordered" evidence="1">
    <location>
        <begin position="367"/>
        <end position="399"/>
    </location>
</feature>
<feature type="region of interest" description="Disordered" evidence="1">
    <location>
        <begin position="608"/>
        <end position="634"/>
    </location>
</feature>
<evidence type="ECO:0008006" key="4">
    <source>
        <dbReference type="Google" id="ProtNLM"/>
    </source>
</evidence>
<dbReference type="SUPFAM" id="SSF56112">
    <property type="entry name" value="Protein kinase-like (PK-like)"/>
    <property type="match status" value="1"/>
</dbReference>
<feature type="compositionally biased region" description="Basic and acidic residues" evidence="1">
    <location>
        <begin position="383"/>
        <end position="393"/>
    </location>
</feature>
<evidence type="ECO:0000256" key="1">
    <source>
        <dbReference type="SAM" id="MobiDB-lite"/>
    </source>
</evidence>
<feature type="compositionally biased region" description="Basic and acidic residues" evidence="1">
    <location>
        <begin position="620"/>
        <end position="634"/>
    </location>
</feature>
<evidence type="ECO:0000313" key="2">
    <source>
        <dbReference type="EMBL" id="PWY95945.1"/>
    </source>
</evidence>
<dbReference type="OrthoDB" id="2156052at2759"/>
<dbReference type="EMBL" id="MSFK01000002">
    <property type="protein sequence ID" value="PWY95945.1"/>
    <property type="molecule type" value="Genomic_DNA"/>
</dbReference>
<dbReference type="Proteomes" id="UP000246702">
    <property type="component" value="Unassembled WGS sequence"/>
</dbReference>
<gene>
    <name evidence="2" type="ORF">BO94DRAFT_507390</name>
</gene>
<proteinExistence type="predicted"/>
<accession>A0A317XC82</accession>
<dbReference type="RefSeq" id="XP_025472706.1">
    <property type="nucleotide sequence ID" value="XM_025609608.1"/>
</dbReference>
<sequence length="634" mass="71979">MRQAAERMKQAEERMRQEWKRGQRSTFTELLCFCHNLLSRPLRIESPSHSTTEPIPLSIGKYCPVRLEPWTDCAAQLQEIYNSVCSYLEPTDGDGARLFVPRVVLEEDARRVHLYPMDGERALRYYERFAVEGHVSDIVAELCKIKAAQDQFGLGNGIRFENHTNTLDDTNRIEEANRRQPSTIEHPTPDQFCIYRNDEGTDTLLTSVEYIPGHKLPDETIRLGLRPMYVWRDMVYSNKIPREGEEKLKYDAERLVCSALVQEYHVMIQEGLEYSYVANGTARVLLRVPSDDPSTLYYFFCDPNRELEGDIAQSLQEPKTSIARVLCMCLMAFGSTVRGQEWRQAAQSGLPLWTSNFDTGSEIPQDVLQQSGSQSDSSSKQRVAHERKTKDNRGSQPGGHDALFCTQRCLLGLQTGGNLDDSCPNVKLHRQNQTEVKHPLTSENLVRFLKAQLDENIDRCIPLGGCGAYGAPFKLTCVTYGYTVVGKGTTSGLWKQVSREAKIYQILQKAQGSAVPVFLGSIDLLKTYFLHGAGAIRHMLVMGWGGETTAKMEPTSSLDQEIRRSSAEIEALGIRHEDLRRDNILWNEELGRALIIDFHRSTFINQQLTSHRPQKAKRRLSSEETRDGKRLHMS</sequence>
<dbReference type="InterPro" id="IPR011009">
    <property type="entry name" value="Kinase-like_dom_sf"/>
</dbReference>